<dbReference type="EMBL" id="JAVHJL010000002">
    <property type="protein sequence ID" value="KAK6509476.1"/>
    <property type="molecule type" value="Genomic_DNA"/>
</dbReference>
<dbReference type="Gene3D" id="3.40.50.1000">
    <property type="entry name" value="HAD superfamily/HAD-like"/>
    <property type="match status" value="1"/>
</dbReference>
<dbReference type="InterPro" id="IPR036412">
    <property type="entry name" value="HAD-like_sf"/>
</dbReference>
<dbReference type="PANTHER" id="PTHR19288">
    <property type="entry name" value="4-NITROPHENYLPHOSPHATASE-RELATED"/>
    <property type="match status" value="1"/>
</dbReference>
<accession>A0AAV9WJU2</accession>
<name>A0AAV9WJU2_9PEZI</name>
<dbReference type="Proteomes" id="UP001370758">
    <property type="component" value="Unassembled WGS sequence"/>
</dbReference>
<dbReference type="SUPFAM" id="SSF56784">
    <property type="entry name" value="HAD-like"/>
    <property type="match status" value="1"/>
</dbReference>
<evidence type="ECO:0008006" key="3">
    <source>
        <dbReference type="Google" id="ProtNLM"/>
    </source>
</evidence>
<dbReference type="Pfam" id="PF09419">
    <property type="entry name" value="PGP_phosphatase"/>
    <property type="match status" value="1"/>
</dbReference>
<dbReference type="InterPro" id="IPR010021">
    <property type="entry name" value="PGPP1/Gep4"/>
</dbReference>
<dbReference type="GO" id="GO:0032049">
    <property type="term" value="P:cardiolipin biosynthetic process"/>
    <property type="evidence" value="ECO:0007669"/>
    <property type="project" value="TreeGrafter"/>
</dbReference>
<evidence type="ECO:0000313" key="2">
    <source>
        <dbReference type="Proteomes" id="UP001370758"/>
    </source>
</evidence>
<keyword evidence="2" id="KW-1185">Reference proteome</keyword>
<proteinExistence type="predicted"/>
<dbReference type="PANTHER" id="PTHR19288:SF25">
    <property type="entry name" value="PHOSPHATIDYLGLYCEROPHOSPHATASE GEP4, MITOCHONDRIAL"/>
    <property type="match status" value="1"/>
</dbReference>
<dbReference type="InterPro" id="IPR027706">
    <property type="entry name" value="PGP_Pase"/>
</dbReference>
<comment type="caution">
    <text evidence="1">The sequence shown here is derived from an EMBL/GenBank/DDBJ whole genome shotgun (WGS) entry which is preliminary data.</text>
</comment>
<dbReference type="AlphaFoldDB" id="A0AAV9WJU2"/>
<dbReference type="InterPro" id="IPR006549">
    <property type="entry name" value="HAD-SF_hydro_IIIA"/>
</dbReference>
<gene>
    <name evidence="1" type="ORF">TWF481_004220</name>
</gene>
<dbReference type="GO" id="GO:0005739">
    <property type="term" value="C:mitochondrion"/>
    <property type="evidence" value="ECO:0007669"/>
    <property type="project" value="TreeGrafter"/>
</dbReference>
<dbReference type="NCBIfam" id="TIGR01668">
    <property type="entry name" value="YqeG_hyp_ppase"/>
    <property type="match status" value="1"/>
</dbReference>
<dbReference type="NCBIfam" id="TIGR01662">
    <property type="entry name" value="HAD-SF-IIIA"/>
    <property type="match status" value="1"/>
</dbReference>
<dbReference type="InterPro" id="IPR023214">
    <property type="entry name" value="HAD_sf"/>
</dbReference>
<sequence length="208" mass="22927">MIGGNLSATFNALRVLYDPSLCLPHLVIPTFAHLPVPLRFPGQKSEIRAVILDKDNCISENYALEVYPPYKDKFEALKAAYPGNRLLIVSNSSGTQDDKDGKEAALLSEKLSIPVLRHNIKKPGCLDEIITHLRACPDVQLDSPSQIAVVGDRLFTDVMMANMMGAWGVWVRDGVDVKYASAFSGFEKGLHDFLVKRGYQPPSPQSKS</sequence>
<protein>
    <recommendedName>
        <fullName evidence="3">HAD-superfamily phosphatase</fullName>
    </recommendedName>
</protein>
<dbReference type="GO" id="GO:0008962">
    <property type="term" value="F:phosphatidylglycerophosphatase activity"/>
    <property type="evidence" value="ECO:0007669"/>
    <property type="project" value="InterPro"/>
</dbReference>
<organism evidence="1 2">
    <name type="scientific">Arthrobotrys musiformis</name>
    <dbReference type="NCBI Taxonomy" id="47236"/>
    <lineage>
        <taxon>Eukaryota</taxon>
        <taxon>Fungi</taxon>
        <taxon>Dikarya</taxon>
        <taxon>Ascomycota</taxon>
        <taxon>Pezizomycotina</taxon>
        <taxon>Orbiliomycetes</taxon>
        <taxon>Orbiliales</taxon>
        <taxon>Orbiliaceae</taxon>
        <taxon>Arthrobotrys</taxon>
    </lineage>
</organism>
<reference evidence="1 2" key="1">
    <citation type="submission" date="2023-08" db="EMBL/GenBank/DDBJ databases">
        <authorList>
            <person name="Palmer J.M."/>
        </authorList>
    </citation>
    <scope>NUCLEOTIDE SEQUENCE [LARGE SCALE GENOMIC DNA]</scope>
    <source>
        <strain evidence="1 2">TWF481</strain>
    </source>
</reference>
<evidence type="ECO:0000313" key="1">
    <source>
        <dbReference type="EMBL" id="KAK6509476.1"/>
    </source>
</evidence>